<proteinExistence type="inferred from homology"/>
<comment type="cofactor">
    <cofactor evidence="1">
        <name>FAD</name>
        <dbReference type="ChEBI" id="CHEBI:57692"/>
    </cofactor>
</comment>
<protein>
    <submittedName>
        <fullName evidence="6">FAD dependent oxidoreductase TIGR03364</fullName>
    </submittedName>
    <submittedName>
        <fullName evidence="7">TIGR03364 family FAD-dependent oxidoreductase</fullName>
    </submittedName>
</protein>
<dbReference type="AlphaFoldDB" id="A0AAW3T4M3"/>
<dbReference type="InterPro" id="IPR036188">
    <property type="entry name" value="FAD/NAD-bd_sf"/>
</dbReference>
<dbReference type="RefSeq" id="WP_175352430.1">
    <property type="nucleotide sequence ID" value="NZ_BAAAWQ010000001.1"/>
</dbReference>
<dbReference type="GO" id="GO:0016491">
    <property type="term" value="F:oxidoreductase activity"/>
    <property type="evidence" value="ECO:0007669"/>
    <property type="project" value="UniProtKB-KW"/>
</dbReference>
<evidence type="ECO:0000313" key="6">
    <source>
        <dbReference type="EMBL" id="MBA8989535.1"/>
    </source>
</evidence>
<sequence length="395" mass="42151">MSKPSHYDVAIVGAGIVGLAHAWEAHRRGLRTVVVDAAAGVHGASVRNFGHACITPQTGAAAVFAAEARTRWLDLAVRAGFTARETGTVVVARRAEELAVLEEHNERHSEQLSGPHGATRLLTAAETTDRVPVAPGAVVGGAFLPADLQVDPRTAVPAIARHLAEQGVDFRWRTAATGATSGTLGTTRGDIAAHTIVVATNHDLDRLFPAVAERVHLVRCRLHMLRATPVLRAPLTVPLLTGWSMLRYSGFAEQPSAAALRDRLATELPEGIELDLNQMVTQHVDGSLILGDTHERGVDAVPFESERGFDLVIRETKRLFGVRDVPVVERWQGVYASSPDREFVIEQPEPGVHVVTVASGIGMTTGLGIAPSTFDGTAADIATGRIPTETAQENR</sequence>
<feature type="domain" description="FAD dependent oxidoreductase" evidence="5">
    <location>
        <begin position="8"/>
        <end position="370"/>
    </location>
</feature>
<keyword evidence="3" id="KW-0285">Flavoprotein</keyword>
<dbReference type="Proteomes" id="UP000590225">
    <property type="component" value="Unassembled WGS sequence"/>
</dbReference>
<evidence type="ECO:0000313" key="8">
    <source>
        <dbReference type="Proteomes" id="UP000573001"/>
    </source>
</evidence>
<evidence type="ECO:0000313" key="9">
    <source>
        <dbReference type="Proteomes" id="UP000590225"/>
    </source>
</evidence>
<comment type="similarity">
    <text evidence="2">Belongs to the DadA oxidoreductase family.</text>
</comment>
<dbReference type="NCBIfam" id="TIGR03364">
    <property type="entry name" value="HpnW_proposed"/>
    <property type="match status" value="1"/>
</dbReference>
<comment type="caution">
    <text evidence="6">The sequence shown here is derived from an EMBL/GenBank/DDBJ whole genome shotgun (WGS) entry which is preliminary data.</text>
</comment>
<accession>A0AAW3T4M3</accession>
<dbReference type="Proteomes" id="UP000573001">
    <property type="component" value="Unassembled WGS sequence"/>
</dbReference>
<evidence type="ECO:0000256" key="4">
    <source>
        <dbReference type="ARBA" id="ARBA00023002"/>
    </source>
</evidence>
<dbReference type="Pfam" id="PF01266">
    <property type="entry name" value="DAO"/>
    <property type="match status" value="1"/>
</dbReference>
<evidence type="ECO:0000256" key="3">
    <source>
        <dbReference type="ARBA" id="ARBA00022630"/>
    </source>
</evidence>
<evidence type="ECO:0000256" key="2">
    <source>
        <dbReference type="ARBA" id="ARBA00009410"/>
    </source>
</evidence>
<reference evidence="6 9" key="2">
    <citation type="submission" date="2020-07" db="EMBL/GenBank/DDBJ databases">
        <title>Above-ground endophytic microbial communities from plants in different locations in the United States.</title>
        <authorList>
            <person name="Frank C."/>
        </authorList>
    </citation>
    <scope>NUCLEOTIDE SEQUENCE [LARGE SCALE GENOMIC DNA]</scope>
    <source>
        <strain evidence="6 9">WPL5_2</strain>
    </source>
</reference>
<dbReference type="InterPro" id="IPR017741">
    <property type="entry name" value="FAD-dependent_OxRdtase_HpnW"/>
</dbReference>
<dbReference type="PANTHER" id="PTHR13847">
    <property type="entry name" value="SARCOSINE DEHYDROGENASE-RELATED"/>
    <property type="match status" value="1"/>
</dbReference>
<keyword evidence="8" id="KW-1185">Reference proteome</keyword>
<keyword evidence="4" id="KW-0560">Oxidoreductase</keyword>
<evidence type="ECO:0000313" key="7">
    <source>
        <dbReference type="EMBL" id="NUU14970.1"/>
    </source>
</evidence>
<evidence type="ECO:0000256" key="1">
    <source>
        <dbReference type="ARBA" id="ARBA00001974"/>
    </source>
</evidence>
<dbReference type="EMBL" id="JABMCE010000084">
    <property type="protein sequence ID" value="NUU14970.1"/>
    <property type="molecule type" value="Genomic_DNA"/>
</dbReference>
<dbReference type="GO" id="GO:0005737">
    <property type="term" value="C:cytoplasm"/>
    <property type="evidence" value="ECO:0007669"/>
    <property type="project" value="TreeGrafter"/>
</dbReference>
<dbReference type="PANTHER" id="PTHR13847:SF286">
    <property type="entry name" value="D-AMINO ACID DEHYDROGENASE"/>
    <property type="match status" value="1"/>
</dbReference>
<reference evidence="7 8" key="1">
    <citation type="submission" date="2020-05" db="EMBL/GenBank/DDBJ databases">
        <title>Genome Sequencing of Type Strains.</title>
        <authorList>
            <person name="Lemaire J.F."/>
            <person name="Inderbitzin P."/>
            <person name="Gregorio O.A."/>
            <person name="Collins S.B."/>
            <person name="Wespe N."/>
            <person name="Knight-Connoni V."/>
        </authorList>
    </citation>
    <scope>NUCLEOTIDE SEQUENCE [LARGE SCALE GENOMIC DNA]</scope>
    <source>
        <strain evidence="7 8">ATCC 19096</strain>
    </source>
</reference>
<dbReference type="InterPro" id="IPR006076">
    <property type="entry name" value="FAD-dep_OxRdtase"/>
</dbReference>
<evidence type="ECO:0000259" key="5">
    <source>
        <dbReference type="Pfam" id="PF01266"/>
    </source>
</evidence>
<dbReference type="Gene3D" id="3.30.9.10">
    <property type="entry name" value="D-Amino Acid Oxidase, subunit A, domain 2"/>
    <property type="match status" value="1"/>
</dbReference>
<organism evidence="6 9">
    <name type="scientific">Curtobacterium pusillum</name>
    <dbReference type="NCBI Taxonomy" id="69373"/>
    <lineage>
        <taxon>Bacteria</taxon>
        <taxon>Bacillati</taxon>
        <taxon>Actinomycetota</taxon>
        <taxon>Actinomycetes</taxon>
        <taxon>Micrococcales</taxon>
        <taxon>Microbacteriaceae</taxon>
        <taxon>Curtobacterium</taxon>
    </lineage>
</organism>
<dbReference type="SUPFAM" id="SSF51905">
    <property type="entry name" value="FAD/NAD(P)-binding domain"/>
    <property type="match status" value="1"/>
</dbReference>
<gene>
    <name evidence="6" type="ORF">FHW23_000767</name>
    <name evidence="7" type="ORF">HP507_14140</name>
</gene>
<name>A0AAW3T4M3_9MICO</name>
<dbReference type="Gene3D" id="3.50.50.60">
    <property type="entry name" value="FAD/NAD(P)-binding domain"/>
    <property type="match status" value="1"/>
</dbReference>
<dbReference type="EMBL" id="JACGXP010000001">
    <property type="protein sequence ID" value="MBA8989535.1"/>
    <property type="molecule type" value="Genomic_DNA"/>
</dbReference>